<dbReference type="EMBL" id="MIGC01009124">
    <property type="protein sequence ID" value="PHJ15210.1"/>
    <property type="molecule type" value="Genomic_DNA"/>
</dbReference>
<evidence type="ECO:0000313" key="2">
    <source>
        <dbReference type="Proteomes" id="UP000221165"/>
    </source>
</evidence>
<dbReference type="RefSeq" id="XP_067916944.1">
    <property type="nucleotide sequence ID" value="XM_068071081.1"/>
</dbReference>
<accession>A0A2C6JV03</accession>
<dbReference type="Proteomes" id="UP000221165">
    <property type="component" value="Unassembled WGS sequence"/>
</dbReference>
<protein>
    <submittedName>
        <fullName evidence="1">Uncharacterized protein</fullName>
    </submittedName>
</protein>
<organism evidence="1 2">
    <name type="scientific">Cystoisospora suis</name>
    <dbReference type="NCBI Taxonomy" id="483139"/>
    <lineage>
        <taxon>Eukaryota</taxon>
        <taxon>Sar</taxon>
        <taxon>Alveolata</taxon>
        <taxon>Apicomplexa</taxon>
        <taxon>Conoidasida</taxon>
        <taxon>Coccidia</taxon>
        <taxon>Eucoccidiorida</taxon>
        <taxon>Eimeriorina</taxon>
        <taxon>Sarcocystidae</taxon>
        <taxon>Cystoisospora</taxon>
    </lineage>
</organism>
<keyword evidence="2" id="KW-1185">Reference proteome</keyword>
<sequence>MQALRKSTFIFGKARPSLILPRERNEGEKDDSDRSPIRWITVDFVSTPEVEKLEVDVHAFIFTHDGEYIDCVFYKNPVLAGKSVRLQGTTLYIDLHTLPARAGFIVITLAVYSGGTLASLTKCSTQVQAYIPKDLSEDPAATSAVGLAAGSFPSPEDHWEAVLATMDITNSVIGGAPDAKGLLNCLLAEEEGNWFLKVLLQPVAAFTPHALIESAQRAVRHYQHAVDNDQNTWSVPLGDLLDAALQGKETKLEPAEEGADYDSQV</sequence>
<dbReference type="Gene3D" id="2.60.60.30">
    <property type="entry name" value="sav2460 like domains"/>
    <property type="match status" value="1"/>
</dbReference>
<feature type="non-terminal residue" evidence="1">
    <location>
        <position position="265"/>
    </location>
</feature>
<proteinExistence type="predicted"/>
<evidence type="ECO:0000313" key="1">
    <source>
        <dbReference type="EMBL" id="PHJ15210.1"/>
    </source>
</evidence>
<dbReference type="OrthoDB" id="345745at2759"/>
<dbReference type="AlphaFoldDB" id="A0A2C6JV03"/>
<reference evidence="1 2" key="1">
    <citation type="journal article" date="2017" name="Int. J. Parasitol.">
        <title>The genome of the protozoan parasite Cystoisospora suis and a reverse vaccinology approach to identify vaccine candidates.</title>
        <authorList>
            <person name="Palmieri N."/>
            <person name="Shrestha A."/>
            <person name="Ruttkowski B."/>
            <person name="Beck T."/>
            <person name="Vogl C."/>
            <person name="Tomley F."/>
            <person name="Blake D.P."/>
            <person name="Joachim A."/>
        </authorList>
    </citation>
    <scope>NUCLEOTIDE SEQUENCE [LARGE SCALE GENOMIC DNA]</scope>
    <source>
        <strain evidence="1 2">Wien I</strain>
    </source>
</reference>
<dbReference type="GeneID" id="94434292"/>
<gene>
    <name evidence="1" type="ORF">CSUI_010980</name>
</gene>
<dbReference type="VEuPathDB" id="ToxoDB:CSUI_010980"/>
<comment type="caution">
    <text evidence="1">The sequence shown here is derived from an EMBL/GenBank/DDBJ whole genome shotgun (WGS) entry which is preliminary data.</text>
</comment>
<name>A0A2C6JV03_9APIC</name>